<dbReference type="PANTHER" id="PTHR13887:SF41">
    <property type="entry name" value="THIOREDOXIN SUPERFAMILY PROTEIN"/>
    <property type="match status" value="1"/>
</dbReference>
<dbReference type="CDD" id="cd03024">
    <property type="entry name" value="DsbA_FrnE"/>
    <property type="match status" value="1"/>
</dbReference>
<dbReference type="Proteomes" id="UP000318815">
    <property type="component" value="Unassembled WGS sequence"/>
</dbReference>
<keyword evidence="3" id="KW-1185">Reference proteome</keyword>
<evidence type="ECO:0000313" key="3">
    <source>
        <dbReference type="Proteomes" id="UP000318815"/>
    </source>
</evidence>
<dbReference type="Gene3D" id="3.40.30.10">
    <property type="entry name" value="Glutaredoxin"/>
    <property type="match status" value="1"/>
</dbReference>
<dbReference type="EMBL" id="VOHS01000063">
    <property type="protein sequence ID" value="TWV92984.1"/>
    <property type="molecule type" value="Genomic_DNA"/>
</dbReference>
<reference evidence="2 3" key="1">
    <citation type="submission" date="2019-08" db="EMBL/GenBank/DDBJ databases">
        <title>Whole genome sequencing of chitin degrading bacteria Chitinophaga pinensis YS16.</title>
        <authorList>
            <person name="Singh R.P."/>
            <person name="Manchanda G."/>
            <person name="Maurya I.K."/>
            <person name="Joshi N.K."/>
            <person name="Srivastava A.K."/>
        </authorList>
    </citation>
    <scope>NUCLEOTIDE SEQUENCE [LARGE SCALE GENOMIC DNA]</scope>
    <source>
        <strain evidence="2 3">YS-16</strain>
    </source>
</reference>
<evidence type="ECO:0000259" key="1">
    <source>
        <dbReference type="Pfam" id="PF01323"/>
    </source>
</evidence>
<organism evidence="2 3">
    <name type="scientific">Chitinophaga pinensis</name>
    <dbReference type="NCBI Taxonomy" id="79329"/>
    <lineage>
        <taxon>Bacteria</taxon>
        <taxon>Pseudomonadati</taxon>
        <taxon>Bacteroidota</taxon>
        <taxon>Chitinophagia</taxon>
        <taxon>Chitinophagales</taxon>
        <taxon>Chitinophagaceae</taxon>
        <taxon>Chitinophaga</taxon>
    </lineage>
</organism>
<dbReference type="OrthoDB" id="9799122at2"/>
<dbReference type="SUPFAM" id="SSF52833">
    <property type="entry name" value="Thioredoxin-like"/>
    <property type="match status" value="1"/>
</dbReference>
<comment type="caution">
    <text evidence="2">The sequence shown here is derived from an EMBL/GenBank/DDBJ whole genome shotgun (WGS) entry which is preliminary data.</text>
</comment>
<dbReference type="AlphaFoldDB" id="A0A5C6LKL0"/>
<proteinExistence type="predicted"/>
<dbReference type="Pfam" id="PF01323">
    <property type="entry name" value="DSBA"/>
    <property type="match status" value="1"/>
</dbReference>
<feature type="domain" description="DSBA-like thioredoxin" evidence="1">
    <location>
        <begin position="3"/>
        <end position="204"/>
    </location>
</feature>
<protein>
    <submittedName>
        <fullName evidence="2">DsbA family oxidoreductase</fullName>
    </submittedName>
</protein>
<sequence length="233" mass="25880">MKVEIWSDIMCPWCYIGKRRFEAAMEQFPDAGSVEIEWHSFQLDPTIESGHGDNLYTYLSKRKGIPYEQAEQMNNQVTGLAATLGLTYNMEQAVVANSFDAHRLIQLAKKHQLGDAAEERLFKAYFTEGKDFSNPDTLVALGKEIGLAEDVLKELVGSQAFTKEVRHDIDEAEALGIRGVPFFVFDRKYGVSGAQASETFLEVLSKSVGEWKSTQPAGLEIIEGQTCGPDGDC</sequence>
<dbReference type="GO" id="GO:0016491">
    <property type="term" value="F:oxidoreductase activity"/>
    <property type="evidence" value="ECO:0007669"/>
    <property type="project" value="InterPro"/>
</dbReference>
<dbReference type="PANTHER" id="PTHR13887">
    <property type="entry name" value="GLUTATHIONE S-TRANSFERASE KAPPA"/>
    <property type="match status" value="1"/>
</dbReference>
<dbReference type="InterPro" id="IPR036249">
    <property type="entry name" value="Thioredoxin-like_sf"/>
</dbReference>
<dbReference type="InterPro" id="IPR001853">
    <property type="entry name" value="DSBA-like_thioredoxin_dom"/>
</dbReference>
<name>A0A5C6LKL0_9BACT</name>
<accession>A0A5C6LKL0</accession>
<gene>
    <name evidence="2" type="ORF">FEF09_27900</name>
</gene>
<evidence type="ECO:0000313" key="2">
    <source>
        <dbReference type="EMBL" id="TWV92984.1"/>
    </source>
</evidence>